<organism evidence="1 2">
    <name type="scientific">Parelaphostrongylus tenuis</name>
    <name type="common">Meningeal worm</name>
    <dbReference type="NCBI Taxonomy" id="148309"/>
    <lineage>
        <taxon>Eukaryota</taxon>
        <taxon>Metazoa</taxon>
        <taxon>Ecdysozoa</taxon>
        <taxon>Nematoda</taxon>
        <taxon>Chromadorea</taxon>
        <taxon>Rhabditida</taxon>
        <taxon>Rhabditina</taxon>
        <taxon>Rhabditomorpha</taxon>
        <taxon>Strongyloidea</taxon>
        <taxon>Metastrongylidae</taxon>
        <taxon>Parelaphostrongylus</taxon>
    </lineage>
</organism>
<protein>
    <submittedName>
        <fullName evidence="1">Uncharacterized protein</fullName>
    </submittedName>
</protein>
<name>A0AAD5R079_PARTN</name>
<evidence type="ECO:0000313" key="1">
    <source>
        <dbReference type="EMBL" id="KAJ1367213.1"/>
    </source>
</evidence>
<reference evidence="1" key="1">
    <citation type="submission" date="2021-06" db="EMBL/GenBank/DDBJ databases">
        <title>Parelaphostrongylus tenuis whole genome reference sequence.</title>
        <authorList>
            <person name="Garwood T.J."/>
            <person name="Larsen P.A."/>
            <person name="Fountain-Jones N.M."/>
            <person name="Garbe J.R."/>
            <person name="Macchietto M.G."/>
            <person name="Kania S.A."/>
            <person name="Gerhold R.W."/>
            <person name="Richards J.E."/>
            <person name="Wolf T.M."/>
        </authorList>
    </citation>
    <scope>NUCLEOTIDE SEQUENCE</scope>
    <source>
        <strain evidence="1">MNPRO001-30</strain>
        <tissue evidence="1">Meninges</tissue>
    </source>
</reference>
<dbReference type="PANTHER" id="PTHR46538">
    <property type="entry name" value="PROTEIN KINASE DOMAIN-CONTAINING PROTEIN"/>
    <property type="match status" value="1"/>
</dbReference>
<keyword evidence="2" id="KW-1185">Reference proteome</keyword>
<dbReference type="InterPro" id="IPR051585">
    <property type="entry name" value="STE20_Ser/Thr_Kinases"/>
</dbReference>
<dbReference type="Proteomes" id="UP001196413">
    <property type="component" value="Unassembled WGS sequence"/>
</dbReference>
<evidence type="ECO:0000313" key="2">
    <source>
        <dbReference type="Proteomes" id="UP001196413"/>
    </source>
</evidence>
<gene>
    <name evidence="1" type="ORF">KIN20_028078</name>
</gene>
<dbReference type="PANTHER" id="PTHR46538:SF3">
    <property type="entry name" value="PROTEIN KINASE DOMAIN-CONTAINING PROTEIN"/>
    <property type="match status" value="1"/>
</dbReference>
<dbReference type="AlphaFoldDB" id="A0AAD5R079"/>
<comment type="caution">
    <text evidence="1">The sequence shown here is derived from an EMBL/GenBank/DDBJ whole genome shotgun (WGS) entry which is preliminary data.</text>
</comment>
<sequence length="82" mass="9788">MRKHLHRQTVTKKTRTYTIDGMQVTSTTMHVLGAKEDMQMRKQQLQDLRRLQRGEARQKQELHLEGANLVEQQEKKFQQEKA</sequence>
<feature type="non-terminal residue" evidence="1">
    <location>
        <position position="1"/>
    </location>
</feature>
<dbReference type="EMBL" id="JAHQIW010005804">
    <property type="protein sequence ID" value="KAJ1367213.1"/>
    <property type="molecule type" value="Genomic_DNA"/>
</dbReference>
<accession>A0AAD5R079</accession>
<proteinExistence type="predicted"/>